<dbReference type="Gene3D" id="3.30.710.10">
    <property type="entry name" value="Potassium Channel Kv1.1, Chain A"/>
    <property type="match status" value="1"/>
</dbReference>
<evidence type="ECO:0000256" key="1">
    <source>
        <dbReference type="ARBA" id="ARBA00022441"/>
    </source>
</evidence>
<name>A0A8J2W5T6_9CRUS</name>
<dbReference type="InterPro" id="IPR006652">
    <property type="entry name" value="Kelch_1"/>
</dbReference>
<dbReference type="Gene3D" id="1.25.40.420">
    <property type="match status" value="1"/>
</dbReference>
<dbReference type="OrthoDB" id="10027872at2759"/>
<comment type="caution">
    <text evidence="5">The sequence shown here is derived from an EMBL/GenBank/DDBJ whole genome shotgun (WGS) entry which is preliminary data.</text>
</comment>
<dbReference type="SMART" id="SM00875">
    <property type="entry name" value="BACK"/>
    <property type="match status" value="1"/>
</dbReference>
<dbReference type="SMART" id="SM00225">
    <property type="entry name" value="BTB"/>
    <property type="match status" value="1"/>
</dbReference>
<dbReference type="InterPro" id="IPR000210">
    <property type="entry name" value="BTB/POZ_dom"/>
</dbReference>
<proteinExistence type="predicted"/>
<keyword evidence="3" id="KW-0009">Actin-binding</keyword>
<dbReference type="Gene3D" id="2.120.10.80">
    <property type="entry name" value="Kelch-type beta propeller"/>
    <property type="match status" value="1"/>
</dbReference>
<reference evidence="5" key="1">
    <citation type="submission" date="2021-11" db="EMBL/GenBank/DDBJ databases">
        <authorList>
            <person name="Schell T."/>
        </authorList>
    </citation>
    <scope>NUCLEOTIDE SEQUENCE</scope>
    <source>
        <strain evidence="5">M5</strain>
    </source>
</reference>
<dbReference type="EMBL" id="CAKKLH010000223">
    <property type="protein sequence ID" value="CAH0106461.1"/>
    <property type="molecule type" value="Genomic_DNA"/>
</dbReference>
<evidence type="ECO:0000256" key="2">
    <source>
        <dbReference type="ARBA" id="ARBA00022737"/>
    </source>
</evidence>
<dbReference type="Proteomes" id="UP000789390">
    <property type="component" value="Unassembled WGS sequence"/>
</dbReference>
<dbReference type="PANTHER" id="PTHR24412:SF480">
    <property type="entry name" value="KELCH-LIKE PROTEIN 8"/>
    <property type="match status" value="1"/>
</dbReference>
<dbReference type="SMART" id="SM00612">
    <property type="entry name" value="Kelch"/>
    <property type="match status" value="2"/>
</dbReference>
<dbReference type="Pfam" id="PF01344">
    <property type="entry name" value="Kelch_1"/>
    <property type="match status" value="1"/>
</dbReference>
<evidence type="ECO:0000313" key="5">
    <source>
        <dbReference type="EMBL" id="CAH0106461.1"/>
    </source>
</evidence>
<dbReference type="Pfam" id="PF00651">
    <property type="entry name" value="BTB"/>
    <property type="match status" value="1"/>
</dbReference>
<keyword evidence="2" id="KW-0677">Repeat</keyword>
<keyword evidence="6" id="KW-1185">Reference proteome</keyword>
<dbReference type="PROSITE" id="PS50097">
    <property type="entry name" value="BTB"/>
    <property type="match status" value="1"/>
</dbReference>
<gene>
    <name evidence="5" type="ORF">DGAL_LOCUS9616</name>
</gene>
<evidence type="ECO:0000313" key="6">
    <source>
        <dbReference type="Proteomes" id="UP000789390"/>
    </source>
</evidence>
<evidence type="ECO:0000256" key="3">
    <source>
        <dbReference type="ARBA" id="ARBA00023203"/>
    </source>
</evidence>
<feature type="domain" description="BTB" evidence="4">
    <location>
        <begin position="34"/>
        <end position="101"/>
    </location>
</feature>
<organism evidence="5 6">
    <name type="scientific">Daphnia galeata</name>
    <dbReference type="NCBI Taxonomy" id="27404"/>
    <lineage>
        <taxon>Eukaryota</taxon>
        <taxon>Metazoa</taxon>
        <taxon>Ecdysozoa</taxon>
        <taxon>Arthropoda</taxon>
        <taxon>Crustacea</taxon>
        <taxon>Branchiopoda</taxon>
        <taxon>Diplostraca</taxon>
        <taxon>Cladocera</taxon>
        <taxon>Anomopoda</taxon>
        <taxon>Daphniidae</taxon>
        <taxon>Daphnia</taxon>
    </lineage>
</organism>
<evidence type="ECO:0000259" key="4">
    <source>
        <dbReference type="PROSITE" id="PS50097"/>
    </source>
</evidence>
<dbReference type="SUPFAM" id="SSF54695">
    <property type="entry name" value="POZ domain"/>
    <property type="match status" value="1"/>
</dbReference>
<accession>A0A8J2W5T6</accession>
<sequence length="686" mass="77631">MTDKSQAQSTGSIAGISSNEITPSTTKKVTDTAPDVVLLCDGERISCHRAVLAKASSYFSAMFSSSFAEKDEKFITIKDVDGFILRILVDLSYGYPLELENEKMMLKLLETASMLQFLDVQNMCVRFLLHNLNESNALQFFALGDMIGVPELSKQSFAYLLYNFESIIESRELLSQLHIELLLKILEHPNLNCNSEIQILQIVDRWIIDQNAIIPEDRVFKLFACTRFKVLSEEDLNTASLLPFVQESQMLSKVVSILRLKDTTLVKPCRCHCHFKGDSPQLKMEGCQACSGFQVAVEDEVDSDKDAQEENSCLSPPDFRLREIFRSPCCSKKSESVIDNSEKKENVIDCYPLEIIDLVEQLLSTSPRVPPFVPCVVGHVRCLEVPGDGPILKKSKFIEGPSLLMYSFKTKSFKSLVKLSKIHEGPVEASGYKVCTLGKDVFIFGGEYMFGYSNWQNSVWRWNSFKNIWSIETSLLSSRRHHSLCVYDEFIYLIGGYGKHRIILDSVDRYDAFKCSWKRCAPLPSPLYSAACCSHKGLIYVFSHQVFTYDQQLDEWHTLANVRLPADTTFSHAMSVKDSGIYLTSVYSNFLYHFDPDAESLEVCVVGKFENNVLNSCYVESLQSIFTFSTGEVNESAGFPPSHQVEIFDTGSKLFTVLWKQNSDQGLITDFGIRHSLGCFPFLCYE</sequence>
<protein>
    <recommendedName>
        <fullName evidence="4">BTB domain-containing protein</fullName>
    </recommendedName>
</protein>
<dbReference type="InterPro" id="IPR011333">
    <property type="entry name" value="SKP1/BTB/POZ_sf"/>
</dbReference>
<dbReference type="Pfam" id="PF07707">
    <property type="entry name" value="BACK"/>
    <property type="match status" value="1"/>
</dbReference>
<dbReference type="GO" id="GO:0003779">
    <property type="term" value="F:actin binding"/>
    <property type="evidence" value="ECO:0007669"/>
    <property type="project" value="UniProtKB-KW"/>
</dbReference>
<keyword evidence="1" id="KW-0880">Kelch repeat</keyword>
<dbReference type="InterPro" id="IPR011705">
    <property type="entry name" value="BACK"/>
</dbReference>
<dbReference type="InterPro" id="IPR015915">
    <property type="entry name" value="Kelch-typ_b-propeller"/>
</dbReference>
<dbReference type="SUPFAM" id="SSF117281">
    <property type="entry name" value="Kelch motif"/>
    <property type="match status" value="1"/>
</dbReference>
<dbReference type="PANTHER" id="PTHR24412">
    <property type="entry name" value="KELCH PROTEIN"/>
    <property type="match status" value="1"/>
</dbReference>
<dbReference type="AlphaFoldDB" id="A0A8J2W5T6"/>